<keyword evidence="4" id="KW-1185">Reference proteome</keyword>
<proteinExistence type="predicted"/>
<feature type="signal peptide" evidence="2">
    <location>
        <begin position="1"/>
        <end position="25"/>
    </location>
</feature>
<evidence type="ECO:0000256" key="1">
    <source>
        <dbReference type="SAM" id="Phobius"/>
    </source>
</evidence>
<protein>
    <submittedName>
        <fullName evidence="3">Uncharacterized protein</fullName>
    </submittedName>
</protein>
<dbReference type="EMBL" id="BMAC01000293">
    <property type="protein sequence ID" value="GFP92848.1"/>
    <property type="molecule type" value="Genomic_DNA"/>
</dbReference>
<feature type="transmembrane region" description="Helical" evidence="1">
    <location>
        <begin position="68"/>
        <end position="88"/>
    </location>
</feature>
<accession>A0A830C727</accession>
<evidence type="ECO:0000313" key="3">
    <source>
        <dbReference type="EMBL" id="GFP92848.1"/>
    </source>
</evidence>
<gene>
    <name evidence="3" type="ORF">PHJA_001429100</name>
</gene>
<keyword evidence="2" id="KW-0732">Signal</keyword>
<keyword evidence="1" id="KW-0812">Transmembrane</keyword>
<keyword evidence="1" id="KW-1133">Transmembrane helix</keyword>
<feature type="transmembrane region" description="Helical" evidence="1">
    <location>
        <begin position="109"/>
        <end position="128"/>
    </location>
</feature>
<evidence type="ECO:0000313" key="4">
    <source>
        <dbReference type="Proteomes" id="UP000653305"/>
    </source>
</evidence>
<feature type="chain" id="PRO_5032527298" evidence="2">
    <location>
        <begin position="26"/>
        <end position="131"/>
    </location>
</feature>
<dbReference type="Proteomes" id="UP000653305">
    <property type="component" value="Unassembled WGS sequence"/>
</dbReference>
<dbReference type="AlphaFoldDB" id="A0A830C727"/>
<name>A0A830C727_9LAMI</name>
<comment type="caution">
    <text evidence="3">The sequence shown here is derived from an EMBL/GenBank/DDBJ whole genome shotgun (WGS) entry which is preliminary data.</text>
</comment>
<keyword evidence="1" id="KW-0472">Membrane</keyword>
<reference evidence="3" key="1">
    <citation type="submission" date="2020-07" db="EMBL/GenBank/DDBJ databases">
        <title>Ethylene signaling mediates host invasion by parasitic plants.</title>
        <authorList>
            <person name="Yoshida S."/>
        </authorList>
    </citation>
    <scope>NUCLEOTIDE SEQUENCE</scope>
    <source>
        <strain evidence="3">Okayama</strain>
    </source>
</reference>
<evidence type="ECO:0000256" key="2">
    <source>
        <dbReference type="SAM" id="SignalP"/>
    </source>
</evidence>
<organism evidence="3 4">
    <name type="scientific">Phtheirospermum japonicum</name>
    <dbReference type="NCBI Taxonomy" id="374723"/>
    <lineage>
        <taxon>Eukaryota</taxon>
        <taxon>Viridiplantae</taxon>
        <taxon>Streptophyta</taxon>
        <taxon>Embryophyta</taxon>
        <taxon>Tracheophyta</taxon>
        <taxon>Spermatophyta</taxon>
        <taxon>Magnoliopsida</taxon>
        <taxon>eudicotyledons</taxon>
        <taxon>Gunneridae</taxon>
        <taxon>Pentapetalae</taxon>
        <taxon>asterids</taxon>
        <taxon>lamiids</taxon>
        <taxon>Lamiales</taxon>
        <taxon>Orobanchaceae</taxon>
        <taxon>Orobanchaceae incertae sedis</taxon>
        <taxon>Phtheirospermum</taxon>
    </lineage>
</organism>
<sequence length="131" mass="14605">MASTGIASIIFLFLLSLTLVVEIEAKLLGKHHITVYSNLPEKSYYSLLVHCGSKNDDFGSRVLYHGQIGNSALILLEIHSTFVLYCGVPEKNRSMCSKAVGTKTITTTIIFMWQTLTVFILAMIQTTFRKT</sequence>